<feature type="compositionally biased region" description="Basic and acidic residues" evidence="1">
    <location>
        <begin position="65"/>
        <end position="75"/>
    </location>
</feature>
<dbReference type="Proteomes" id="UP000322234">
    <property type="component" value="Unassembled WGS sequence"/>
</dbReference>
<organism evidence="2 3">
    <name type="scientific">Bos mutus</name>
    <name type="common">wild yak</name>
    <dbReference type="NCBI Taxonomy" id="72004"/>
    <lineage>
        <taxon>Eukaryota</taxon>
        <taxon>Metazoa</taxon>
        <taxon>Chordata</taxon>
        <taxon>Craniata</taxon>
        <taxon>Vertebrata</taxon>
        <taxon>Euteleostomi</taxon>
        <taxon>Mammalia</taxon>
        <taxon>Eutheria</taxon>
        <taxon>Laurasiatheria</taxon>
        <taxon>Artiodactyla</taxon>
        <taxon>Ruminantia</taxon>
        <taxon>Pecora</taxon>
        <taxon>Bovidae</taxon>
        <taxon>Bovinae</taxon>
        <taxon>Bos</taxon>
    </lineage>
</organism>
<dbReference type="EMBL" id="VBQZ03000056">
    <property type="protein sequence ID" value="MXQ89582.1"/>
    <property type="molecule type" value="Genomic_DNA"/>
</dbReference>
<keyword evidence="3" id="KW-1185">Reference proteome</keyword>
<evidence type="ECO:0000313" key="3">
    <source>
        <dbReference type="Proteomes" id="UP000322234"/>
    </source>
</evidence>
<proteinExistence type="predicted"/>
<comment type="caution">
    <text evidence="2">The sequence shown here is derived from an EMBL/GenBank/DDBJ whole genome shotgun (WGS) entry which is preliminary data.</text>
</comment>
<sequence length="75" mass="8031">MDPEGEDQTGRRGSPVSSAQWTPILGPAHSSDPGKHPNDHDSAKKRNINLSQLFGSGKCLGYPAKKSESKKSKLS</sequence>
<feature type="compositionally biased region" description="Basic and acidic residues" evidence="1">
    <location>
        <begin position="32"/>
        <end position="44"/>
    </location>
</feature>
<feature type="region of interest" description="Disordered" evidence="1">
    <location>
        <begin position="1"/>
        <end position="75"/>
    </location>
</feature>
<gene>
    <name evidence="2" type="ORF">E5288_WYG010538</name>
</gene>
<reference evidence="2" key="1">
    <citation type="submission" date="2019-10" db="EMBL/GenBank/DDBJ databases">
        <title>The sequence and de novo assembly of the wild yak genome.</title>
        <authorList>
            <person name="Liu Y."/>
        </authorList>
    </citation>
    <scope>NUCLEOTIDE SEQUENCE [LARGE SCALE GENOMIC DNA]</scope>
    <source>
        <strain evidence="2">WY2019</strain>
    </source>
</reference>
<accession>A0A6B0RJH9</accession>
<name>A0A6B0RJH9_9CETA</name>
<dbReference type="AlphaFoldDB" id="A0A6B0RJH9"/>
<protein>
    <submittedName>
        <fullName evidence="2">Uncharacterized protein</fullName>
    </submittedName>
</protein>
<evidence type="ECO:0000256" key="1">
    <source>
        <dbReference type="SAM" id="MobiDB-lite"/>
    </source>
</evidence>
<evidence type="ECO:0000313" key="2">
    <source>
        <dbReference type="EMBL" id="MXQ89582.1"/>
    </source>
</evidence>